<dbReference type="EMBL" id="JAUHLN010000001">
    <property type="protein sequence ID" value="MDN4072453.1"/>
    <property type="molecule type" value="Genomic_DNA"/>
</dbReference>
<dbReference type="Gene3D" id="2.40.30.80">
    <property type="entry name" value="YkvR-like"/>
    <property type="match status" value="1"/>
</dbReference>
<dbReference type="RefSeq" id="WP_290398567.1">
    <property type="nucleotide sequence ID" value="NZ_JAUHLN010000001.1"/>
</dbReference>
<dbReference type="SUPFAM" id="SSF159173">
    <property type="entry name" value="YkvR-like"/>
    <property type="match status" value="1"/>
</dbReference>
<dbReference type="InterPro" id="IPR023105">
    <property type="entry name" value="YkvR-like_sf"/>
</dbReference>
<evidence type="ECO:0000313" key="2">
    <source>
        <dbReference type="Proteomes" id="UP001168694"/>
    </source>
</evidence>
<dbReference type="Proteomes" id="UP001168694">
    <property type="component" value="Unassembled WGS sequence"/>
</dbReference>
<dbReference type="InterPro" id="IPR021596">
    <property type="entry name" value="DUF3219"/>
</dbReference>
<organism evidence="1 2">
    <name type="scientific">Fictibacillus terranigra</name>
    <dbReference type="NCBI Taxonomy" id="3058424"/>
    <lineage>
        <taxon>Bacteria</taxon>
        <taxon>Bacillati</taxon>
        <taxon>Bacillota</taxon>
        <taxon>Bacilli</taxon>
        <taxon>Bacillales</taxon>
        <taxon>Fictibacillaceae</taxon>
        <taxon>Fictibacillus</taxon>
    </lineage>
</organism>
<keyword evidence="2" id="KW-1185">Reference proteome</keyword>
<evidence type="ECO:0000313" key="1">
    <source>
        <dbReference type="EMBL" id="MDN4072453.1"/>
    </source>
</evidence>
<comment type="caution">
    <text evidence="1">The sequence shown here is derived from an EMBL/GenBank/DDBJ whole genome shotgun (WGS) entry which is preliminary data.</text>
</comment>
<reference evidence="1" key="1">
    <citation type="submission" date="2023-06" db="EMBL/GenBank/DDBJ databases">
        <title>Draft Genome Sequences of Representative Paenibacillus Polymyxa, Bacillus cereus, Fictibacillus sp., and Brevibacillus agri Strains Isolated from Amazonian Dark Earth.</title>
        <authorList>
            <person name="Pellegrinetti T.A."/>
            <person name="Cunha I.C.M."/>
            <person name="Chaves M.G."/>
            <person name="Freitas A.S."/>
            <person name="Silva A.V.R."/>
            <person name="Tsai S.M."/>
            <person name="Mendes L.W."/>
        </authorList>
    </citation>
    <scope>NUCLEOTIDE SEQUENCE</scope>
    <source>
        <strain evidence="1">CENA-BCM004</strain>
    </source>
</reference>
<accession>A0ABT8E3H0</accession>
<protein>
    <submittedName>
        <fullName evidence="1">DUF3219 family protein</fullName>
    </submittedName>
</protein>
<gene>
    <name evidence="1" type="ORF">QYF49_05335</name>
</gene>
<dbReference type="Pfam" id="PF11514">
    <property type="entry name" value="DUF3219"/>
    <property type="match status" value="1"/>
</dbReference>
<name>A0ABT8E3H0_9BACL</name>
<sequence>MVNTVLLNDREIHVSDFLLSEADNGLIRVSFKFKVKHSEYHEITTLLYQNDFEVKVPQMELQFQAKISQYSTSLTDLYKEKAVGEFTLELTEKEKN</sequence>
<proteinExistence type="predicted"/>